<dbReference type="GO" id="GO:0005886">
    <property type="term" value="C:plasma membrane"/>
    <property type="evidence" value="ECO:0007669"/>
    <property type="project" value="TreeGrafter"/>
</dbReference>
<evidence type="ECO:0000313" key="4">
    <source>
        <dbReference type="Proteomes" id="UP000006201"/>
    </source>
</evidence>
<evidence type="ECO:0000256" key="1">
    <source>
        <dbReference type="SAM" id="Phobius"/>
    </source>
</evidence>
<dbReference type="Proteomes" id="UP000006201">
    <property type="component" value="Unassembled WGS sequence"/>
</dbReference>
<keyword evidence="1" id="KW-1133">Transmembrane helix</keyword>
<proteinExistence type="predicted"/>
<feature type="transmembrane region" description="Helical" evidence="1">
    <location>
        <begin position="39"/>
        <end position="63"/>
    </location>
</feature>
<dbReference type="GO" id="GO:0043164">
    <property type="term" value="P:Gram-negative-bacterium-type cell wall biogenesis"/>
    <property type="evidence" value="ECO:0007669"/>
    <property type="project" value="TreeGrafter"/>
</dbReference>
<evidence type="ECO:0000313" key="3">
    <source>
        <dbReference type="EMBL" id="EAR26497.1"/>
    </source>
</evidence>
<dbReference type="eggNOG" id="COG1434">
    <property type="taxonomic scope" value="Bacteria"/>
</dbReference>
<feature type="domain" description="DUF218" evidence="2">
    <location>
        <begin position="83"/>
        <end position="242"/>
    </location>
</feature>
<dbReference type="InterPro" id="IPR051599">
    <property type="entry name" value="Cell_Envelope_Assoc"/>
</dbReference>
<dbReference type="CDD" id="cd06259">
    <property type="entry name" value="YdcF-like"/>
    <property type="match status" value="1"/>
</dbReference>
<comment type="caution">
    <text evidence="3">The sequence shown here is derived from an EMBL/GenBank/DDBJ whole genome shotgun (WGS) entry which is preliminary data.</text>
</comment>
<dbReference type="PANTHER" id="PTHR30336">
    <property type="entry name" value="INNER MEMBRANE PROTEIN, PROBABLE PERMEASE"/>
    <property type="match status" value="1"/>
</dbReference>
<accession>A4CFF9</accession>
<sequence>MDFFELKKLIGSLVMPLPLMLMLVLLGLIQLIRQKRRSGLLLMFLPLVLLILLSTPFISNLIIEKKEASYSAFNSNKHPVIHYVVVLGCKIMPNKSRPANSQLGHCSLARLYEGLRLAKLYPSAKLVVSGGGFKGVSNSEIMRQAAIAIGFDPQRILLNPKARDTAEEALLLAPKLVDNQVALVTSIAHMQRAVELFNQQGVDVIAAPTDWQEMPMNPLWRQFVPTPEALMALTEHQHEWIGNLWLEISQ</sequence>
<protein>
    <recommendedName>
        <fullName evidence="2">DUF218 domain-containing protein</fullName>
    </recommendedName>
</protein>
<dbReference type="InterPro" id="IPR014729">
    <property type="entry name" value="Rossmann-like_a/b/a_fold"/>
</dbReference>
<dbReference type="InterPro" id="IPR003848">
    <property type="entry name" value="DUF218"/>
</dbReference>
<keyword evidence="1" id="KW-0812">Transmembrane</keyword>
<name>A4CFF9_9GAMM</name>
<dbReference type="HOGENOM" id="CLU_053514_0_0_6"/>
<reference evidence="3 4" key="1">
    <citation type="submission" date="2006-02" db="EMBL/GenBank/DDBJ databases">
        <authorList>
            <person name="Moran M.A."/>
            <person name="Kjelleberg S."/>
            <person name="Egan S."/>
            <person name="Saunders N."/>
            <person name="Thomas T."/>
            <person name="Ferriera S."/>
            <person name="Johnson J."/>
            <person name="Kravitz S."/>
            <person name="Halpern A."/>
            <person name="Remington K."/>
            <person name="Beeson K."/>
            <person name="Tran B."/>
            <person name="Rogers Y.-H."/>
            <person name="Friedman R."/>
            <person name="Venter J.C."/>
        </authorList>
    </citation>
    <scope>NUCLEOTIDE SEQUENCE [LARGE SCALE GENOMIC DNA]</scope>
    <source>
        <strain evidence="3 4">D2</strain>
    </source>
</reference>
<organism evidence="3 4">
    <name type="scientific">Pseudoalteromonas tunicata D2</name>
    <dbReference type="NCBI Taxonomy" id="87626"/>
    <lineage>
        <taxon>Bacteria</taxon>
        <taxon>Pseudomonadati</taxon>
        <taxon>Pseudomonadota</taxon>
        <taxon>Gammaproteobacteria</taxon>
        <taxon>Alteromonadales</taxon>
        <taxon>Pseudoalteromonadaceae</taxon>
        <taxon>Pseudoalteromonas</taxon>
    </lineage>
</organism>
<gene>
    <name evidence="3" type="ORF">PTD2_22487</name>
</gene>
<dbReference type="EMBL" id="AAOH01000013">
    <property type="protein sequence ID" value="EAR26497.1"/>
    <property type="molecule type" value="Genomic_DNA"/>
</dbReference>
<dbReference type="Gene3D" id="3.40.50.620">
    <property type="entry name" value="HUPs"/>
    <property type="match status" value="1"/>
</dbReference>
<dbReference type="PANTHER" id="PTHR30336:SF4">
    <property type="entry name" value="ENVELOPE BIOGENESIS FACTOR ELYC"/>
    <property type="match status" value="1"/>
</dbReference>
<keyword evidence="1" id="KW-0472">Membrane</keyword>
<feature type="transmembrane region" description="Helical" evidence="1">
    <location>
        <begin position="12"/>
        <end position="32"/>
    </location>
</feature>
<keyword evidence="4" id="KW-1185">Reference proteome</keyword>
<dbReference type="Pfam" id="PF02698">
    <property type="entry name" value="DUF218"/>
    <property type="match status" value="1"/>
</dbReference>
<dbReference type="AlphaFoldDB" id="A4CFF9"/>
<dbReference type="RefSeq" id="WP_009840455.1">
    <property type="nucleotide sequence ID" value="NZ_CH959301.1"/>
</dbReference>
<evidence type="ECO:0000259" key="2">
    <source>
        <dbReference type="Pfam" id="PF02698"/>
    </source>
</evidence>
<dbReference type="GO" id="GO:0000270">
    <property type="term" value="P:peptidoglycan metabolic process"/>
    <property type="evidence" value="ECO:0007669"/>
    <property type="project" value="TreeGrafter"/>
</dbReference>